<dbReference type="PANTHER" id="PTHR33845:SF1">
    <property type="entry name" value="C2H2-TYPE DOMAIN-CONTAINING PROTEIN"/>
    <property type="match status" value="1"/>
</dbReference>
<evidence type="ECO:0000313" key="3">
    <source>
        <dbReference type="Proteomes" id="UP001328107"/>
    </source>
</evidence>
<gene>
    <name evidence="2" type="ORF">PMAYCL1PPCAC_23790</name>
</gene>
<sequence>EYDETPKNPRPKGWALRTRKKSASYDPVANQLVTDLFEEFFRAGNKLRPEEAERRMRERRDILPSQRMSLDQIKNRIRTLLASKKDEQKKKHRNGSHHCEMVFDVTSSGANGDYVGKMNVPAVFSTLNKPKSQSYRDL</sequence>
<feature type="region of interest" description="Disordered" evidence="1">
    <location>
        <begin position="1"/>
        <end position="21"/>
    </location>
</feature>
<proteinExistence type="predicted"/>
<comment type="caution">
    <text evidence="2">The sequence shown here is derived from an EMBL/GenBank/DDBJ whole genome shotgun (WGS) entry which is preliminary data.</text>
</comment>
<organism evidence="2 3">
    <name type="scientific">Pristionchus mayeri</name>
    <dbReference type="NCBI Taxonomy" id="1317129"/>
    <lineage>
        <taxon>Eukaryota</taxon>
        <taxon>Metazoa</taxon>
        <taxon>Ecdysozoa</taxon>
        <taxon>Nematoda</taxon>
        <taxon>Chromadorea</taxon>
        <taxon>Rhabditida</taxon>
        <taxon>Rhabditina</taxon>
        <taxon>Diplogasteromorpha</taxon>
        <taxon>Diplogasteroidea</taxon>
        <taxon>Neodiplogasteridae</taxon>
        <taxon>Pristionchus</taxon>
    </lineage>
</organism>
<protein>
    <submittedName>
        <fullName evidence="2">Uncharacterized protein</fullName>
    </submittedName>
</protein>
<dbReference type="PANTHER" id="PTHR33845">
    <property type="entry name" value="C2H2-TYPE DOMAIN-CONTAINING PROTEIN"/>
    <property type="match status" value="1"/>
</dbReference>
<feature type="non-terminal residue" evidence="2">
    <location>
        <position position="1"/>
    </location>
</feature>
<dbReference type="EMBL" id="BTRK01000005">
    <property type="protein sequence ID" value="GMR53595.1"/>
    <property type="molecule type" value="Genomic_DNA"/>
</dbReference>
<accession>A0AAN5I724</accession>
<reference evidence="3" key="1">
    <citation type="submission" date="2022-10" db="EMBL/GenBank/DDBJ databases">
        <title>Genome assembly of Pristionchus species.</title>
        <authorList>
            <person name="Yoshida K."/>
            <person name="Sommer R.J."/>
        </authorList>
    </citation>
    <scope>NUCLEOTIDE SEQUENCE [LARGE SCALE GENOMIC DNA]</scope>
    <source>
        <strain evidence="3">RS5460</strain>
    </source>
</reference>
<dbReference type="Proteomes" id="UP001328107">
    <property type="component" value="Unassembled WGS sequence"/>
</dbReference>
<keyword evidence="3" id="KW-1185">Reference proteome</keyword>
<feature type="non-terminal residue" evidence="2">
    <location>
        <position position="138"/>
    </location>
</feature>
<evidence type="ECO:0000256" key="1">
    <source>
        <dbReference type="SAM" id="MobiDB-lite"/>
    </source>
</evidence>
<name>A0AAN5I724_9BILA</name>
<evidence type="ECO:0000313" key="2">
    <source>
        <dbReference type="EMBL" id="GMR53595.1"/>
    </source>
</evidence>
<dbReference type="AlphaFoldDB" id="A0AAN5I724"/>